<evidence type="ECO:0000259" key="6">
    <source>
        <dbReference type="PROSITE" id="PS51746"/>
    </source>
</evidence>
<dbReference type="GO" id="GO:0046872">
    <property type="term" value="F:metal ion binding"/>
    <property type="evidence" value="ECO:0007669"/>
    <property type="project" value="UniProtKB-KW"/>
</dbReference>
<feature type="domain" description="PPM-type phosphatase" evidence="6">
    <location>
        <begin position="93"/>
        <end position="521"/>
    </location>
</feature>
<keyword evidence="2 4" id="KW-0378">Hydrolase</keyword>
<proteinExistence type="inferred from homology"/>
<evidence type="ECO:0000256" key="2">
    <source>
        <dbReference type="ARBA" id="ARBA00022801"/>
    </source>
</evidence>
<dbReference type="Proteomes" id="UP000678499">
    <property type="component" value="Unassembled WGS sequence"/>
</dbReference>
<evidence type="ECO:0000256" key="4">
    <source>
        <dbReference type="RuleBase" id="RU003465"/>
    </source>
</evidence>
<dbReference type="PANTHER" id="PTHR13832:SF354">
    <property type="entry name" value="GM14138P"/>
    <property type="match status" value="1"/>
</dbReference>
<dbReference type="EMBL" id="OA882352">
    <property type="protein sequence ID" value="CAD7274889.1"/>
    <property type="molecule type" value="Genomic_DNA"/>
</dbReference>
<dbReference type="PROSITE" id="PS51746">
    <property type="entry name" value="PPM_2"/>
    <property type="match status" value="1"/>
</dbReference>
<dbReference type="SMART" id="SM00332">
    <property type="entry name" value="PP2Cc"/>
    <property type="match status" value="1"/>
</dbReference>
<dbReference type="InterPro" id="IPR000222">
    <property type="entry name" value="PP2C_BS"/>
</dbReference>
<dbReference type="GO" id="GO:0004741">
    <property type="term" value="F:[pyruvate dehydrogenase (acetyl-transferring)]-phosphatase activity"/>
    <property type="evidence" value="ECO:0007669"/>
    <property type="project" value="TreeGrafter"/>
</dbReference>
<evidence type="ECO:0000256" key="1">
    <source>
        <dbReference type="ARBA" id="ARBA00022723"/>
    </source>
</evidence>
<dbReference type="InterPro" id="IPR001932">
    <property type="entry name" value="PPM-type_phosphatase-like_dom"/>
</dbReference>
<gene>
    <name evidence="7" type="ORF">NMOB1V02_LOCUS2702</name>
</gene>
<dbReference type="PROSITE" id="PS01032">
    <property type="entry name" value="PPM_1"/>
    <property type="match status" value="1"/>
</dbReference>
<feature type="region of interest" description="Disordered" evidence="5">
    <location>
        <begin position="28"/>
        <end position="50"/>
    </location>
</feature>
<dbReference type="SUPFAM" id="SSF81606">
    <property type="entry name" value="PP2C-like"/>
    <property type="match status" value="1"/>
</dbReference>
<feature type="compositionally biased region" description="Polar residues" evidence="5">
    <location>
        <begin position="584"/>
        <end position="602"/>
    </location>
</feature>
<accession>A0A7R9GBP9</accession>
<dbReference type="AlphaFoldDB" id="A0A7R9GBP9"/>
<feature type="region of interest" description="Disordered" evidence="5">
    <location>
        <begin position="555"/>
        <end position="626"/>
    </location>
</feature>
<dbReference type="CDD" id="cd00143">
    <property type="entry name" value="PP2Cc"/>
    <property type="match status" value="1"/>
</dbReference>
<keyword evidence="8" id="KW-1185">Reference proteome</keyword>
<evidence type="ECO:0000256" key="5">
    <source>
        <dbReference type="SAM" id="MobiDB-lite"/>
    </source>
</evidence>
<dbReference type="InterPro" id="IPR036457">
    <property type="entry name" value="PPM-type-like_dom_sf"/>
</dbReference>
<keyword evidence="1" id="KW-0479">Metal-binding</keyword>
<feature type="compositionally biased region" description="Basic and acidic residues" evidence="5">
    <location>
        <begin position="571"/>
        <end position="583"/>
    </location>
</feature>
<feature type="compositionally biased region" description="Basic and acidic residues" evidence="5">
    <location>
        <begin position="617"/>
        <end position="626"/>
    </location>
</feature>
<organism evidence="7">
    <name type="scientific">Notodromas monacha</name>
    <dbReference type="NCBI Taxonomy" id="399045"/>
    <lineage>
        <taxon>Eukaryota</taxon>
        <taxon>Metazoa</taxon>
        <taxon>Ecdysozoa</taxon>
        <taxon>Arthropoda</taxon>
        <taxon>Crustacea</taxon>
        <taxon>Oligostraca</taxon>
        <taxon>Ostracoda</taxon>
        <taxon>Podocopa</taxon>
        <taxon>Podocopida</taxon>
        <taxon>Cypridocopina</taxon>
        <taxon>Cypridoidea</taxon>
        <taxon>Cyprididae</taxon>
        <taxon>Notodromas</taxon>
    </lineage>
</organism>
<reference evidence="7" key="1">
    <citation type="submission" date="2020-11" db="EMBL/GenBank/DDBJ databases">
        <authorList>
            <person name="Tran Van P."/>
        </authorList>
    </citation>
    <scope>NUCLEOTIDE SEQUENCE</scope>
</reference>
<dbReference type="EMBL" id="CAJPEX010000315">
    <property type="protein sequence ID" value="CAG0915041.1"/>
    <property type="molecule type" value="Genomic_DNA"/>
</dbReference>
<dbReference type="Gene3D" id="3.60.40.10">
    <property type="entry name" value="PPM-type phosphatase domain"/>
    <property type="match status" value="1"/>
</dbReference>
<sequence>MFTKFKNAVSTMVTSSWDQVAIGREADSFDPSVSQNSSGSSGKSGLDRKSKFPYSRPEFLQLGSEDEVQVAGDHQIRPIIVPRDITKLPWNSGYAEAVNAGKSAKNEDQATIYVGHLHRDNGRIVRQIDEWAGTPKDELQENMFIQSLPYYYLSVFDGHAGSGAAVVASRQLHHILHNELGRRENNPWKQSECEKPAKLVDVIDHLLPPLIKDSDLRQELHGVTSKNSKRDGGMAFWLCHEKEVDRDKLVIGALESAFWDMDQMIAEERMKYRINGGCTALVALFILGKLYISNAGDSRGIIVRSSGKAVPMSHDFTPETERNRVQKLAMANPELLGGEYTHLDFHRRPFRSDIGQRILYRDAHMTGYAYKTVTPDDLKFPVVYGEGKRSRVLATIGVTRGFGDHDLKAQNSRLHVKPFLTPEPQVLIFDVAGEAVDENDVLVLGTDGLWDVTPNEKAAEIVTKNLVHFPIDDQSRFRYRYTSAAQDLVMHSRGKAETKSWRRSDGSAATIDDITAFVIPMSVYKSEYLQWQRDDEALREFFTAWKDDVVKRVTAKRSSGEQGQRLPGKTAEPKESFSARRMAETSNSHQCSTSVETLTNGVSHEEEANGIQGFDEGENRETSNLP</sequence>
<evidence type="ECO:0000256" key="3">
    <source>
        <dbReference type="ARBA" id="ARBA00022912"/>
    </source>
</evidence>
<protein>
    <recommendedName>
        <fullName evidence="6">PPM-type phosphatase domain-containing protein</fullName>
    </recommendedName>
</protein>
<dbReference type="OrthoDB" id="10264738at2759"/>
<comment type="similarity">
    <text evidence="4">Belongs to the PP2C family.</text>
</comment>
<evidence type="ECO:0000313" key="7">
    <source>
        <dbReference type="EMBL" id="CAD7274889.1"/>
    </source>
</evidence>
<dbReference type="Pfam" id="PF00481">
    <property type="entry name" value="PP2C"/>
    <property type="match status" value="2"/>
</dbReference>
<dbReference type="GO" id="GO:0005739">
    <property type="term" value="C:mitochondrion"/>
    <property type="evidence" value="ECO:0007669"/>
    <property type="project" value="TreeGrafter"/>
</dbReference>
<keyword evidence="3 4" id="KW-0904">Protein phosphatase</keyword>
<feature type="compositionally biased region" description="Low complexity" evidence="5">
    <location>
        <begin position="32"/>
        <end position="44"/>
    </location>
</feature>
<dbReference type="PANTHER" id="PTHR13832">
    <property type="entry name" value="PROTEIN PHOSPHATASE 2C"/>
    <property type="match status" value="1"/>
</dbReference>
<name>A0A7R9GBP9_9CRUS</name>
<evidence type="ECO:0000313" key="8">
    <source>
        <dbReference type="Proteomes" id="UP000678499"/>
    </source>
</evidence>
<dbReference type="InterPro" id="IPR015655">
    <property type="entry name" value="PP2C"/>
</dbReference>